<dbReference type="InterPro" id="IPR012340">
    <property type="entry name" value="NA-bd_OB-fold"/>
</dbReference>
<sequence length="447" mass="50403">MDRSFLTFNNLKPGTKNWIAIIQVAEKLKRQTSKAGNPYQKMLLLDTEGNSLNALIYGSDINFFKRFFIPGKRYIISNARIQYTDERYCTKENECTWIIDNSSVVQAVDEPEPPAFPPIFTFTSFNKLHRHIDDNTEITNKTTYSSMPVALTLWGDYEAEEGQILADKIHTQPILAAIKIKVTSYHAMNMSTKFTTTLLINPPLEESVPLNQWAAKNQAIIANLKTQRAFLDRAKLLPIPDAEDITTIKDFLSFPQQKAYWVQGRTTLLDKSQKLWCKLTIQLTDNSGTLTLDLYAQDAEQLLPFSITDLQKEQNQNTMLCDIIEESINKTTIVCFLKKATTNYTTFNNDRCTAIIAHKIDPTRIAVPPINENQPMVPHESTKAGEEIAQTSTKLLTVDLSPAIAQASTQVPPKATSEALHSNLLDSLKIAKSPTKKQRVTSSKKQD</sequence>
<dbReference type="SUPFAM" id="SSF50249">
    <property type="entry name" value="Nucleic acid-binding proteins"/>
    <property type="match status" value="1"/>
</dbReference>
<gene>
    <name evidence="3" type="primary">LOC140007669</name>
</gene>
<organism evidence="2 3">
    <name type="scientific">Coffea arabica</name>
    <name type="common">Arabian coffee</name>
    <dbReference type="NCBI Taxonomy" id="13443"/>
    <lineage>
        <taxon>Eukaryota</taxon>
        <taxon>Viridiplantae</taxon>
        <taxon>Streptophyta</taxon>
        <taxon>Embryophyta</taxon>
        <taxon>Tracheophyta</taxon>
        <taxon>Spermatophyta</taxon>
        <taxon>Magnoliopsida</taxon>
        <taxon>eudicotyledons</taxon>
        <taxon>Gunneridae</taxon>
        <taxon>Pentapetalae</taxon>
        <taxon>asterids</taxon>
        <taxon>lamiids</taxon>
        <taxon>Gentianales</taxon>
        <taxon>Rubiaceae</taxon>
        <taxon>Ixoroideae</taxon>
        <taxon>Gardenieae complex</taxon>
        <taxon>Bertiereae - Coffeeae clade</taxon>
        <taxon>Coffeeae</taxon>
        <taxon>Coffea</taxon>
    </lineage>
</organism>
<dbReference type="Proteomes" id="UP001652660">
    <property type="component" value="Chromosome 5c"/>
</dbReference>
<keyword evidence="2" id="KW-1185">Reference proteome</keyword>
<name>A0ABM4UHH5_COFAR</name>
<evidence type="ECO:0000313" key="2">
    <source>
        <dbReference type="Proteomes" id="UP001652660"/>
    </source>
</evidence>
<dbReference type="PANTHER" id="PTHR47165:SF4">
    <property type="entry name" value="OS03G0429900 PROTEIN"/>
    <property type="match status" value="1"/>
</dbReference>
<protein>
    <submittedName>
        <fullName evidence="3">Replication protein A 70 kDa DNA-binding subunit D-like</fullName>
    </submittedName>
</protein>
<dbReference type="Gene3D" id="2.40.50.140">
    <property type="entry name" value="Nucleic acid-binding proteins"/>
    <property type="match status" value="3"/>
</dbReference>
<proteinExistence type="predicted"/>
<feature type="region of interest" description="Disordered" evidence="1">
    <location>
        <begin position="427"/>
        <end position="447"/>
    </location>
</feature>
<accession>A0ABM4UHH5</accession>
<evidence type="ECO:0000313" key="3">
    <source>
        <dbReference type="RefSeq" id="XP_071906741.1"/>
    </source>
</evidence>
<dbReference type="RefSeq" id="XP_071906741.1">
    <property type="nucleotide sequence ID" value="XM_072050640.1"/>
</dbReference>
<evidence type="ECO:0000256" key="1">
    <source>
        <dbReference type="SAM" id="MobiDB-lite"/>
    </source>
</evidence>
<dbReference type="PANTHER" id="PTHR47165">
    <property type="entry name" value="OS03G0429900 PROTEIN"/>
    <property type="match status" value="1"/>
</dbReference>
<dbReference type="GeneID" id="140007669"/>
<reference evidence="3" key="1">
    <citation type="submission" date="2025-08" db="UniProtKB">
        <authorList>
            <consortium name="RefSeq"/>
        </authorList>
    </citation>
    <scope>IDENTIFICATION</scope>
    <source>
        <tissue evidence="3">Leaves</tissue>
    </source>
</reference>